<dbReference type="InterPro" id="IPR036188">
    <property type="entry name" value="FAD/NAD-bd_sf"/>
</dbReference>
<dbReference type="InterPro" id="IPR000172">
    <property type="entry name" value="GMC_OxRdtase_N"/>
</dbReference>
<evidence type="ECO:0000256" key="4">
    <source>
        <dbReference type="ARBA" id="ARBA00023002"/>
    </source>
</evidence>
<gene>
    <name evidence="6" type="ORF">BK007_05400</name>
</gene>
<evidence type="ECO:0000313" key="7">
    <source>
        <dbReference type="Proteomes" id="UP000232806"/>
    </source>
</evidence>
<evidence type="ECO:0000313" key="6">
    <source>
        <dbReference type="EMBL" id="AUB55506.1"/>
    </source>
</evidence>
<protein>
    <submittedName>
        <fullName evidence="6">Glucose-methanol-choline oxidoreductase</fullName>
    </submittedName>
</protein>
<evidence type="ECO:0000256" key="3">
    <source>
        <dbReference type="ARBA" id="ARBA00022827"/>
    </source>
</evidence>
<dbReference type="SUPFAM" id="SSF51905">
    <property type="entry name" value="FAD/NAD(P)-binding domain"/>
    <property type="match status" value="1"/>
</dbReference>
<dbReference type="PANTHER" id="PTHR46056">
    <property type="entry name" value="LONG-CHAIN-ALCOHOL OXIDASE"/>
    <property type="match status" value="1"/>
</dbReference>
<dbReference type="GO" id="GO:0050660">
    <property type="term" value="F:flavin adenine dinucleotide binding"/>
    <property type="evidence" value="ECO:0007669"/>
    <property type="project" value="InterPro"/>
</dbReference>
<dbReference type="PANTHER" id="PTHR46056:SF12">
    <property type="entry name" value="LONG-CHAIN-ALCOHOL OXIDASE"/>
    <property type="match status" value="1"/>
</dbReference>
<keyword evidence="2" id="KW-0285">Flavoprotein</keyword>
<dbReference type="AlphaFoldDB" id="A0A2H4VBP5"/>
<accession>A0A2H4VBP5</accession>
<evidence type="ECO:0000259" key="5">
    <source>
        <dbReference type="Pfam" id="PF00732"/>
    </source>
</evidence>
<sequence length="429" mass="46737">MMKAIVVGSGAGGATVARELQSRGFEVLVLEAGPPFKPFTRHVSWAEPLRRWGLLGGEKNFKHFFPPMDIQRSSPELILVRGMATGGSTTLSCGNLIRADRGLEEIGLDLTPEYEELEGELKPQPIPIETLRPVTQNMFQSADDLGLNPQLTPKVVDTIRCNYCGLCELGCNRGARWDSRKFLTEAVRKGATLKSRTPVKRVIIDNGLVTGVLTRDNRKYSADVVVLSAGGIGTAQILKNSGLKVEDHLWADIVLTLGGVLKDAWQLEEPPMAWYTQEDDYILSPYPDILSHYFHKPWRKVPIQDRVGLMVKLADTEEGTVYSDGKVGKSLTDHDQARLDIAISQAQEVMEGAGISSPLVKGVHNGGHLGGTVPLKKGDVKNMKPSGLPDGLWVADLSLAPQSQGLPTILLTAALALRVARNILKTTVE</sequence>
<reference evidence="6 7" key="1">
    <citation type="submission" date="2016-10" db="EMBL/GenBank/DDBJ databases">
        <title>Comparative genomics between deep and shallow subseafloor isolates.</title>
        <authorList>
            <person name="Ishii S."/>
            <person name="Miller J.R."/>
            <person name="Sutton G."/>
            <person name="Suzuki S."/>
            <person name="Methe B."/>
            <person name="Inagaki F."/>
            <person name="Imachi H."/>
        </authorList>
    </citation>
    <scope>NUCLEOTIDE SEQUENCE [LARGE SCALE GENOMIC DNA]</scope>
    <source>
        <strain evidence="6 7">MO-MB1</strain>
    </source>
</reference>
<dbReference type="EMBL" id="CP017766">
    <property type="protein sequence ID" value="AUB55506.1"/>
    <property type="molecule type" value="Genomic_DNA"/>
</dbReference>
<organism evidence="6 7">
    <name type="scientific">Methanobacterium subterraneum</name>
    <dbReference type="NCBI Taxonomy" id="59277"/>
    <lineage>
        <taxon>Archaea</taxon>
        <taxon>Methanobacteriati</taxon>
        <taxon>Methanobacteriota</taxon>
        <taxon>Methanomada group</taxon>
        <taxon>Methanobacteria</taxon>
        <taxon>Methanobacteriales</taxon>
        <taxon>Methanobacteriaceae</taxon>
        <taxon>Methanobacterium</taxon>
    </lineage>
</organism>
<dbReference type="Proteomes" id="UP000232806">
    <property type="component" value="Chromosome"/>
</dbReference>
<dbReference type="Gene3D" id="3.50.50.60">
    <property type="entry name" value="FAD/NAD(P)-binding domain"/>
    <property type="match status" value="1"/>
</dbReference>
<evidence type="ECO:0000256" key="2">
    <source>
        <dbReference type="ARBA" id="ARBA00022630"/>
    </source>
</evidence>
<name>A0A2H4VBP5_9EURY</name>
<keyword evidence="3" id="KW-0274">FAD</keyword>
<proteinExistence type="inferred from homology"/>
<feature type="domain" description="Glucose-methanol-choline oxidoreductase N-terminal" evidence="5">
    <location>
        <begin position="3"/>
        <end position="247"/>
    </location>
</feature>
<evidence type="ECO:0000256" key="1">
    <source>
        <dbReference type="ARBA" id="ARBA00010790"/>
    </source>
</evidence>
<comment type="similarity">
    <text evidence="1">Belongs to the GMC oxidoreductase family.</text>
</comment>
<keyword evidence="4" id="KW-0560">Oxidoreductase</keyword>
<dbReference type="GO" id="GO:0016614">
    <property type="term" value="F:oxidoreductase activity, acting on CH-OH group of donors"/>
    <property type="evidence" value="ECO:0007669"/>
    <property type="project" value="InterPro"/>
</dbReference>
<dbReference type="Pfam" id="PF00732">
    <property type="entry name" value="GMC_oxred_N"/>
    <property type="match status" value="1"/>
</dbReference>